<reference evidence="3 4" key="1">
    <citation type="submission" date="2019-07" db="EMBL/GenBank/DDBJ databases">
        <title>Genomic Encyclopedia of Type Strains, Phase I: the one thousand microbial genomes (KMG-I) project.</title>
        <authorList>
            <person name="Kyrpides N."/>
        </authorList>
    </citation>
    <scope>NUCLEOTIDE SEQUENCE [LARGE SCALE GENOMIC DNA]</scope>
    <source>
        <strain evidence="3 4">DSM 6562</strain>
    </source>
</reference>
<accession>A0A5S4ZP05</accession>
<dbReference type="Gene3D" id="3.60.21.10">
    <property type="match status" value="1"/>
</dbReference>
<name>A0A5S4ZP05_9FIRM</name>
<evidence type="ECO:0000313" key="3">
    <source>
        <dbReference type="EMBL" id="TYO94498.1"/>
    </source>
</evidence>
<dbReference type="Pfam" id="PF00149">
    <property type="entry name" value="Metallophos"/>
    <property type="match status" value="1"/>
</dbReference>
<feature type="transmembrane region" description="Helical" evidence="1">
    <location>
        <begin position="35"/>
        <end position="54"/>
    </location>
</feature>
<dbReference type="InterPro" id="IPR029052">
    <property type="entry name" value="Metallo-depent_PP-like"/>
</dbReference>
<feature type="transmembrane region" description="Helical" evidence="1">
    <location>
        <begin position="66"/>
        <end position="91"/>
    </location>
</feature>
<dbReference type="SUPFAM" id="SSF56300">
    <property type="entry name" value="Metallo-dependent phosphatases"/>
    <property type="match status" value="1"/>
</dbReference>
<dbReference type="EMBL" id="VNHM01000014">
    <property type="protein sequence ID" value="TYO94498.1"/>
    <property type="molecule type" value="Genomic_DNA"/>
</dbReference>
<dbReference type="InterPro" id="IPR051158">
    <property type="entry name" value="Metallophosphoesterase_sf"/>
</dbReference>
<keyword evidence="1" id="KW-1133">Transmembrane helix</keyword>
<keyword evidence="4" id="KW-1185">Reference proteome</keyword>
<keyword evidence="1" id="KW-0812">Transmembrane</keyword>
<feature type="domain" description="Calcineurin-like phosphoesterase" evidence="2">
    <location>
        <begin position="160"/>
        <end position="234"/>
    </location>
</feature>
<organism evidence="3 4">
    <name type="scientific">Desulfallas thermosapovorans DSM 6562</name>
    <dbReference type="NCBI Taxonomy" id="1121431"/>
    <lineage>
        <taxon>Bacteria</taxon>
        <taxon>Bacillati</taxon>
        <taxon>Bacillota</taxon>
        <taxon>Clostridia</taxon>
        <taxon>Eubacteriales</taxon>
        <taxon>Desulfallaceae</taxon>
        <taxon>Desulfallas</taxon>
    </lineage>
</organism>
<dbReference type="RefSeq" id="WP_166512303.1">
    <property type="nucleotide sequence ID" value="NZ_VNHM01000014.1"/>
</dbReference>
<dbReference type="GO" id="GO:0016787">
    <property type="term" value="F:hydrolase activity"/>
    <property type="evidence" value="ECO:0007669"/>
    <property type="project" value="InterPro"/>
</dbReference>
<evidence type="ECO:0000259" key="2">
    <source>
        <dbReference type="Pfam" id="PF00149"/>
    </source>
</evidence>
<evidence type="ECO:0000313" key="4">
    <source>
        <dbReference type="Proteomes" id="UP000323166"/>
    </source>
</evidence>
<comment type="caution">
    <text evidence="3">The sequence shown here is derived from an EMBL/GenBank/DDBJ whole genome shotgun (WGS) entry which is preliminary data.</text>
</comment>
<dbReference type="AlphaFoldDB" id="A0A5S4ZP05"/>
<dbReference type="InterPro" id="IPR004843">
    <property type="entry name" value="Calcineurin-like_PHP"/>
</dbReference>
<dbReference type="PANTHER" id="PTHR31302:SF0">
    <property type="entry name" value="TRANSMEMBRANE PROTEIN WITH METALLOPHOSPHOESTERASE DOMAIN"/>
    <property type="match status" value="1"/>
</dbReference>
<keyword evidence="1" id="KW-0472">Membrane</keyword>
<protein>
    <recommendedName>
        <fullName evidence="2">Calcineurin-like phosphoesterase domain-containing protein</fullName>
    </recommendedName>
</protein>
<feature type="transmembrane region" description="Helical" evidence="1">
    <location>
        <begin position="6"/>
        <end position="23"/>
    </location>
</feature>
<dbReference type="Proteomes" id="UP000323166">
    <property type="component" value="Unassembled WGS sequence"/>
</dbReference>
<proteinExistence type="predicted"/>
<feature type="transmembrane region" description="Helical" evidence="1">
    <location>
        <begin position="112"/>
        <end position="135"/>
    </location>
</feature>
<evidence type="ECO:0000256" key="1">
    <source>
        <dbReference type="SAM" id="Phobius"/>
    </source>
</evidence>
<gene>
    <name evidence="3" type="ORF">LX24_02332</name>
</gene>
<sequence>MARILVLSIIVLIYGLLNYWIGMRMWQLLGKFIPNLPVGLYWSIFWFIVLSYIAGRFGERFLSPEIFRFLTILGSYWLAVMVYFAMVLGLLELVRFTYKHITFLPRGAFDQFPAAPLIGLGVVMIVLIIVIYGWLNARNPQVVHYDINIPKQAGNIKQLHVVAVSDLHLGNIVHNKRLNELVVIITKLNPDIILLPGDIVDENPLPFIEQNMEYTLRRLAPRYGIYAVPGNHEYIGGSWVEIISGLEKAGVKVLRDEVVKALA</sequence>
<dbReference type="PANTHER" id="PTHR31302">
    <property type="entry name" value="TRANSMEMBRANE PROTEIN WITH METALLOPHOSPHOESTERASE DOMAIN-RELATED"/>
    <property type="match status" value="1"/>
</dbReference>